<dbReference type="PANTHER" id="PTHR14042:SF24">
    <property type="entry name" value="PROTEIN DOPEY-1 HOMOLOG"/>
    <property type="match status" value="1"/>
</dbReference>
<keyword evidence="2" id="KW-0653">Protein transport</keyword>
<comment type="similarity">
    <text evidence="3">Belongs to the DOP1 family.</text>
</comment>
<dbReference type="Proteomes" id="UP000271098">
    <property type="component" value="Unassembled WGS sequence"/>
</dbReference>
<dbReference type="GO" id="GO:0015031">
    <property type="term" value="P:protein transport"/>
    <property type="evidence" value="ECO:0007669"/>
    <property type="project" value="UniProtKB-KW"/>
</dbReference>
<dbReference type="PANTHER" id="PTHR14042">
    <property type="entry name" value="DOPEY-RELATED"/>
    <property type="match status" value="1"/>
</dbReference>
<evidence type="ECO:0000256" key="3">
    <source>
        <dbReference type="ARBA" id="ARBA00046326"/>
    </source>
</evidence>
<dbReference type="InterPro" id="IPR040314">
    <property type="entry name" value="DOP1"/>
</dbReference>
<reference evidence="7" key="1">
    <citation type="submission" date="2016-06" db="UniProtKB">
        <authorList>
            <consortium name="WormBaseParasite"/>
        </authorList>
    </citation>
    <scope>IDENTIFICATION</scope>
</reference>
<evidence type="ECO:0000313" key="6">
    <source>
        <dbReference type="Proteomes" id="UP000271098"/>
    </source>
</evidence>
<keyword evidence="6" id="KW-1185">Reference proteome</keyword>
<dbReference type="EMBL" id="UYRT01029314">
    <property type="protein sequence ID" value="VDK69466.1"/>
    <property type="molecule type" value="Genomic_DNA"/>
</dbReference>
<organism evidence="7">
    <name type="scientific">Gongylonema pulchrum</name>
    <dbReference type="NCBI Taxonomy" id="637853"/>
    <lineage>
        <taxon>Eukaryota</taxon>
        <taxon>Metazoa</taxon>
        <taxon>Ecdysozoa</taxon>
        <taxon>Nematoda</taxon>
        <taxon>Chromadorea</taxon>
        <taxon>Rhabditida</taxon>
        <taxon>Spirurina</taxon>
        <taxon>Spiruromorpha</taxon>
        <taxon>Spiruroidea</taxon>
        <taxon>Gongylonematidae</taxon>
        <taxon>Gongylonema</taxon>
    </lineage>
</organism>
<evidence type="ECO:0000256" key="1">
    <source>
        <dbReference type="ARBA" id="ARBA00022448"/>
    </source>
</evidence>
<gene>
    <name evidence="5" type="ORF">GPUH_LOCUS9217</name>
</gene>
<sequence>MEHCGIKVKSELLNIFEQYLLPLGVELKPALPGFITGVLLGLEEGTEFFDRSFSLLDRVQESVGSEAFFGCLWEAVLGSPSVRLPALMYVNAKFNRRKSMHDQEYIMGSDIDHMVLALLFFQ</sequence>
<dbReference type="GO" id="GO:0005802">
    <property type="term" value="C:trans-Golgi network"/>
    <property type="evidence" value="ECO:0007669"/>
    <property type="project" value="TreeGrafter"/>
</dbReference>
<evidence type="ECO:0000256" key="2">
    <source>
        <dbReference type="ARBA" id="ARBA00022927"/>
    </source>
</evidence>
<dbReference type="WBParaSite" id="GPUH_0000922601-mRNA-1">
    <property type="protein sequence ID" value="GPUH_0000922601-mRNA-1"/>
    <property type="gene ID" value="GPUH_0000922601"/>
</dbReference>
<evidence type="ECO:0000313" key="5">
    <source>
        <dbReference type="EMBL" id="VDK69466.1"/>
    </source>
</evidence>
<evidence type="ECO:0000313" key="7">
    <source>
        <dbReference type="WBParaSite" id="GPUH_0000922601-mRNA-1"/>
    </source>
</evidence>
<evidence type="ECO:0000259" key="4">
    <source>
        <dbReference type="Pfam" id="PF04118"/>
    </source>
</evidence>
<feature type="domain" description="DOP1 N-terminal" evidence="4">
    <location>
        <begin position="1"/>
        <end position="118"/>
    </location>
</feature>
<dbReference type="GO" id="GO:0005829">
    <property type="term" value="C:cytosol"/>
    <property type="evidence" value="ECO:0007669"/>
    <property type="project" value="GOC"/>
</dbReference>
<name>A0A183DKH5_9BILA</name>
<dbReference type="OrthoDB" id="297643at2759"/>
<proteinExistence type="inferred from homology"/>
<accession>A0A183DKH5</accession>
<dbReference type="GO" id="GO:0005768">
    <property type="term" value="C:endosome"/>
    <property type="evidence" value="ECO:0007669"/>
    <property type="project" value="TreeGrafter"/>
</dbReference>
<reference evidence="5 6" key="2">
    <citation type="submission" date="2018-11" db="EMBL/GenBank/DDBJ databases">
        <authorList>
            <consortium name="Pathogen Informatics"/>
        </authorList>
    </citation>
    <scope>NUCLEOTIDE SEQUENCE [LARGE SCALE GENOMIC DNA]</scope>
</reference>
<dbReference type="InterPro" id="IPR007249">
    <property type="entry name" value="DOP1_N"/>
</dbReference>
<dbReference type="Pfam" id="PF04118">
    <property type="entry name" value="Dopey_N"/>
    <property type="match status" value="1"/>
</dbReference>
<dbReference type="AlphaFoldDB" id="A0A183DKH5"/>
<protein>
    <submittedName>
        <fullName evidence="7">Dopey_N domain-containing protein</fullName>
    </submittedName>
</protein>
<dbReference type="GO" id="GO:0006895">
    <property type="term" value="P:Golgi to endosome transport"/>
    <property type="evidence" value="ECO:0007669"/>
    <property type="project" value="InterPro"/>
</dbReference>
<keyword evidence="1" id="KW-0813">Transport</keyword>